<sequence length="142" mass="16219">MKSEDRSDPSFGTVDFSQLWRKLDWSPTPLSTHSVDILVSNVWHTLGLELGRYGRFRSFGSTWFRPTSAAFLVRIPYERNLQILDINHSGVACQLKQQMQHIASGTVFQKRPLLATRRSTIAFLFHQSSRSTIARQPISPTT</sequence>
<evidence type="ECO:0000313" key="1">
    <source>
        <dbReference type="EMBL" id="VDP29847.1"/>
    </source>
</evidence>
<dbReference type="AlphaFoldDB" id="A0A183MSC6"/>
<dbReference type="Proteomes" id="UP000277204">
    <property type="component" value="Unassembled WGS sequence"/>
</dbReference>
<accession>A0A183MSC6</accession>
<organism evidence="1 2">
    <name type="scientific">Schistosoma margrebowiei</name>
    <dbReference type="NCBI Taxonomy" id="48269"/>
    <lineage>
        <taxon>Eukaryota</taxon>
        <taxon>Metazoa</taxon>
        <taxon>Spiralia</taxon>
        <taxon>Lophotrochozoa</taxon>
        <taxon>Platyhelminthes</taxon>
        <taxon>Trematoda</taxon>
        <taxon>Digenea</taxon>
        <taxon>Strigeidida</taxon>
        <taxon>Schistosomatoidea</taxon>
        <taxon>Schistosomatidae</taxon>
        <taxon>Schistosoma</taxon>
    </lineage>
</organism>
<keyword evidence="2" id="KW-1185">Reference proteome</keyword>
<gene>
    <name evidence="1" type="ORF">SMRZ_LOCUS18951</name>
</gene>
<proteinExistence type="predicted"/>
<dbReference type="EMBL" id="UZAI01017809">
    <property type="protein sequence ID" value="VDP29847.1"/>
    <property type="molecule type" value="Genomic_DNA"/>
</dbReference>
<name>A0A183MSC6_9TREM</name>
<protein>
    <submittedName>
        <fullName evidence="1">Uncharacterized protein</fullName>
    </submittedName>
</protein>
<reference evidence="1 2" key="1">
    <citation type="submission" date="2018-11" db="EMBL/GenBank/DDBJ databases">
        <authorList>
            <consortium name="Pathogen Informatics"/>
        </authorList>
    </citation>
    <scope>NUCLEOTIDE SEQUENCE [LARGE SCALE GENOMIC DNA]</scope>
    <source>
        <strain evidence="1 2">Zambia</strain>
    </source>
</reference>
<evidence type="ECO:0000313" key="2">
    <source>
        <dbReference type="Proteomes" id="UP000277204"/>
    </source>
</evidence>